<feature type="transmembrane region" description="Helical" evidence="9">
    <location>
        <begin position="344"/>
        <end position="361"/>
    </location>
</feature>
<dbReference type="InterPro" id="IPR000060">
    <property type="entry name" value="BCCT_transptr"/>
</dbReference>
<keyword evidence="6 9" id="KW-1133">Transmembrane helix</keyword>
<evidence type="ECO:0000313" key="11">
    <source>
        <dbReference type="Proteomes" id="UP000645966"/>
    </source>
</evidence>
<sequence>MKSPGQSGPAQTTPPEQTTEDKPGNDGFFGWLKTDPLIFFLSGGIIVAFVAAAVILGESARRTLEGVATWLLTDLGWLYIGGVSICVVFLLGVFVSHFGRMRLGDDDDEPEHSVLAWFAMLFAGGVGAVLMFWGVAEPLHHMTNPPMADVEPGSQEAAVEAMAFTFYHFGAHMWVIMALPGLALGYFIYKRKLPPRLSSVFAPVLGARIYSWPGKLIDVLAIVGTVFGIAVSVGLGTLQINAGMNMLWDVPVMGPVELGIIVFITVIASISVASGLERGIKVLSNANIAMAVVLMIFVLITGPTLTLLRSTVQGFGIYVDNAPGMMFYTDAFANNPGWQGSWTVFYWAWTICWSPFVGMFVARISKGRTVREFIAGVICLPAIFSVIWFAIFGRAGFEIEALDPGVLVGPVVEEGNTAAALFTFLEYYPATGIVSIFALAIVVIFFITSIDSSAMVTDMFATGEEDSSPVYYRVMWACAIGAVAGALLIMSPDTGIETLQQVVIIVALPFFIMQFVMMYSLMKGMIDDAAAKPKLLTRQWDQTDSPEKLAEQENRPAPGYDADGNPLPPLAYEYDEDGNIVISGNVVVDGELDVKGGEEKTSDESEAAKGS</sequence>
<feature type="transmembrane region" description="Helical" evidence="9">
    <location>
        <begin position="288"/>
        <end position="308"/>
    </location>
</feature>
<dbReference type="PANTHER" id="PTHR30047">
    <property type="entry name" value="HIGH-AFFINITY CHOLINE TRANSPORT PROTEIN-RELATED"/>
    <property type="match status" value="1"/>
</dbReference>
<feature type="region of interest" description="Disordered" evidence="8">
    <location>
        <begin position="541"/>
        <end position="573"/>
    </location>
</feature>
<evidence type="ECO:0000256" key="6">
    <source>
        <dbReference type="ARBA" id="ARBA00022989"/>
    </source>
</evidence>
<feature type="transmembrane region" description="Helical" evidence="9">
    <location>
        <begin position="258"/>
        <end position="276"/>
    </location>
</feature>
<feature type="compositionally biased region" description="Polar residues" evidence="8">
    <location>
        <begin position="1"/>
        <end position="10"/>
    </location>
</feature>
<accession>A0A934I8W9</accession>
<feature type="transmembrane region" description="Helical" evidence="9">
    <location>
        <begin position="502"/>
        <end position="522"/>
    </location>
</feature>
<dbReference type="GO" id="GO:0005886">
    <property type="term" value="C:plasma membrane"/>
    <property type="evidence" value="ECO:0007669"/>
    <property type="project" value="UniProtKB-SubCell"/>
</dbReference>
<proteinExistence type="inferred from homology"/>
<feature type="transmembrane region" description="Helical" evidence="9">
    <location>
        <begin position="427"/>
        <end position="450"/>
    </location>
</feature>
<keyword evidence="4" id="KW-1003">Cell membrane</keyword>
<keyword evidence="3" id="KW-0813">Transport</keyword>
<dbReference type="RefSeq" id="WP_198738414.1">
    <property type="nucleotide sequence ID" value="NZ_JAEIOS010000011.1"/>
</dbReference>
<feature type="transmembrane region" description="Helical" evidence="9">
    <location>
        <begin position="115"/>
        <end position="136"/>
    </location>
</feature>
<evidence type="ECO:0000256" key="7">
    <source>
        <dbReference type="ARBA" id="ARBA00023136"/>
    </source>
</evidence>
<evidence type="ECO:0000256" key="4">
    <source>
        <dbReference type="ARBA" id="ARBA00022475"/>
    </source>
</evidence>
<evidence type="ECO:0000256" key="9">
    <source>
        <dbReference type="SAM" id="Phobius"/>
    </source>
</evidence>
<evidence type="ECO:0000256" key="5">
    <source>
        <dbReference type="ARBA" id="ARBA00022692"/>
    </source>
</evidence>
<dbReference type="PANTHER" id="PTHR30047:SF7">
    <property type="entry name" value="HIGH-AFFINITY CHOLINE TRANSPORT PROTEIN"/>
    <property type="match status" value="1"/>
</dbReference>
<comment type="similarity">
    <text evidence="2">Belongs to the BCCT transporter (TC 2.A.15) family.</text>
</comment>
<dbReference type="Proteomes" id="UP000645966">
    <property type="component" value="Unassembled WGS sequence"/>
</dbReference>
<feature type="region of interest" description="Disordered" evidence="8">
    <location>
        <begin position="1"/>
        <end position="25"/>
    </location>
</feature>
<comment type="caution">
    <text evidence="10">The sequence shown here is derived from an EMBL/GenBank/DDBJ whole genome shotgun (WGS) entry which is preliminary data.</text>
</comment>
<name>A0A934I8W9_9CORY</name>
<organism evidence="10 11">
    <name type="scientific">Corynebacterium meridianum</name>
    <dbReference type="NCBI Taxonomy" id="2765363"/>
    <lineage>
        <taxon>Bacteria</taxon>
        <taxon>Bacillati</taxon>
        <taxon>Actinomycetota</taxon>
        <taxon>Actinomycetes</taxon>
        <taxon>Mycobacteriales</taxon>
        <taxon>Corynebacteriaceae</taxon>
        <taxon>Corynebacterium</taxon>
    </lineage>
</organism>
<evidence type="ECO:0000256" key="1">
    <source>
        <dbReference type="ARBA" id="ARBA00004651"/>
    </source>
</evidence>
<comment type="subcellular location">
    <subcellularLocation>
        <location evidence="1">Cell membrane</location>
        <topology evidence="1">Multi-pass membrane protein</topology>
    </subcellularLocation>
</comment>
<feature type="transmembrane region" description="Helical" evidence="9">
    <location>
        <begin position="171"/>
        <end position="189"/>
    </location>
</feature>
<evidence type="ECO:0000256" key="8">
    <source>
        <dbReference type="SAM" id="MobiDB-lite"/>
    </source>
</evidence>
<gene>
    <name evidence="10" type="ORF">JDV75_06620</name>
</gene>
<dbReference type="GO" id="GO:0022857">
    <property type="term" value="F:transmembrane transporter activity"/>
    <property type="evidence" value="ECO:0007669"/>
    <property type="project" value="InterPro"/>
</dbReference>
<feature type="compositionally biased region" description="Basic and acidic residues" evidence="8">
    <location>
        <begin position="545"/>
        <end position="554"/>
    </location>
</feature>
<dbReference type="EMBL" id="JAEIOS010000011">
    <property type="protein sequence ID" value="MBI8989433.1"/>
    <property type="molecule type" value="Genomic_DNA"/>
</dbReference>
<dbReference type="Pfam" id="PF02028">
    <property type="entry name" value="BCCT"/>
    <property type="match status" value="1"/>
</dbReference>
<feature type="transmembrane region" description="Helical" evidence="9">
    <location>
        <begin position="37"/>
        <end position="56"/>
    </location>
</feature>
<keyword evidence="7 9" id="KW-0472">Membrane</keyword>
<feature type="transmembrane region" description="Helical" evidence="9">
    <location>
        <begin position="470"/>
        <end position="490"/>
    </location>
</feature>
<keyword evidence="5 9" id="KW-0812">Transmembrane</keyword>
<reference evidence="10" key="1">
    <citation type="submission" date="2020-12" db="EMBL/GenBank/DDBJ databases">
        <title>Genome public.</title>
        <authorList>
            <person name="Sun Q."/>
        </authorList>
    </citation>
    <scope>NUCLEOTIDE SEQUENCE</scope>
    <source>
        <strain evidence="10">CCM 8863</strain>
    </source>
</reference>
<dbReference type="NCBIfam" id="TIGR00842">
    <property type="entry name" value="bcct"/>
    <property type="match status" value="1"/>
</dbReference>
<evidence type="ECO:0000256" key="3">
    <source>
        <dbReference type="ARBA" id="ARBA00022448"/>
    </source>
</evidence>
<evidence type="ECO:0000313" key="10">
    <source>
        <dbReference type="EMBL" id="MBI8989433.1"/>
    </source>
</evidence>
<feature type="transmembrane region" description="Helical" evidence="9">
    <location>
        <begin position="76"/>
        <end position="95"/>
    </location>
</feature>
<evidence type="ECO:0000256" key="2">
    <source>
        <dbReference type="ARBA" id="ARBA00005658"/>
    </source>
</evidence>
<feature type="transmembrane region" description="Helical" evidence="9">
    <location>
        <begin position="216"/>
        <end position="238"/>
    </location>
</feature>
<keyword evidence="11" id="KW-1185">Reference proteome</keyword>
<protein>
    <submittedName>
        <fullName evidence="10">BCCT family transporter</fullName>
    </submittedName>
</protein>
<dbReference type="AlphaFoldDB" id="A0A934I8W9"/>
<feature type="transmembrane region" description="Helical" evidence="9">
    <location>
        <begin position="373"/>
        <end position="392"/>
    </location>
</feature>